<dbReference type="GO" id="GO:0046983">
    <property type="term" value="F:protein dimerization activity"/>
    <property type="evidence" value="ECO:0007669"/>
    <property type="project" value="InterPro"/>
</dbReference>
<sequence>MCMAVHTLSRKELLQEIEVVRTKMHFLSEKMMRTSDEVVKTSTYLDQLLNQYQSLQIHER</sequence>
<proteinExistence type="predicted"/>
<dbReference type="Gene3D" id="4.10.280.10">
    <property type="entry name" value="Helix-loop-helix DNA-binding domain"/>
    <property type="match status" value="1"/>
</dbReference>
<name>A0A1H9V2D1_9BACI</name>
<dbReference type="InterPro" id="IPR018540">
    <property type="entry name" value="Spo0E-like"/>
</dbReference>
<dbReference type="SUPFAM" id="SSF140500">
    <property type="entry name" value="BAS1536-like"/>
    <property type="match status" value="1"/>
</dbReference>
<dbReference type="RefSeq" id="WP_093052518.1">
    <property type="nucleotide sequence ID" value="NZ_FOGT01000009.1"/>
</dbReference>
<keyword evidence="2" id="KW-1185">Reference proteome</keyword>
<dbReference type="OrthoDB" id="2893507at2"/>
<accession>A0A1H9V2D1</accession>
<dbReference type="Proteomes" id="UP000198571">
    <property type="component" value="Unassembled WGS sequence"/>
</dbReference>
<dbReference type="GO" id="GO:0043937">
    <property type="term" value="P:regulation of sporulation"/>
    <property type="evidence" value="ECO:0007669"/>
    <property type="project" value="InterPro"/>
</dbReference>
<evidence type="ECO:0000313" key="1">
    <source>
        <dbReference type="EMBL" id="SES15896.1"/>
    </source>
</evidence>
<organism evidence="1 2">
    <name type="scientific">Salipaludibacillus aurantiacus</name>
    <dbReference type="NCBI Taxonomy" id="1601833"/>
    <lineage>
        <taxon>Bacteria</taxon>
        <taxon>Bacillati</taxon>
        <taxon>Bacillota</taxon>
        <taxon>Bacilli</taxon>
        <taxon>Bacillales</taxon>
        <taxon>Bacillaceae</taxon>
    </lineage>
</organism>
<protein>
    <submittedName>
        <fullName evidence="1">Spo0E like sporulation regulatory protein</fullName>
    </submittedName>
</protein>
<evidence type="ECO:0000313" key="2">
    <source>
        <dbReference type="Proteomes" id="UP000198571"/>
    </source>
</evidence>
<dbReference type="AlphaFoldDB" id="A0A1H9V2D1"/>
<dbReference type="InterPro" id="IPR037208">
    <property type="entry name" value="Spo0E-like_sf"/>
</dbReference>
<dbReference type="Pfam" id="PF09388">
    <property type="entry name" value="SpoOE-like"/>
    <property type="match status" value="1"/>
</dbReference>
<dbReference type="STRING" id="1601833.SAMN05518684_109108"/>
<dbReference type="InterPro" id="IPR036638">
    <property type="entry name" value="HLH_DNA-bd_sf"/>
</dbReference>
<reference evidence="2" key="1">
    <citation type="submission" date="2016-10" db="EMBL/GenBank/DDBJ databases">
        <authorList>
            <person name="Varghese N."/>
            <person name="Submissions S."/>
        </authorList>
    </citation>
    <scope>NUCLEOTIDE SEQUENCE [LARGE SCALE GENOMIC DNA]</scope>
    <source>
        <strain evidence="2">S9</strain>
    </source>
</reference>
<dbReference type="EMBL" id="FOGT01000009">
    <property type="protein sequence ID" value="SES15896.1"/>
    <property type="molecule type" value="Genomic_DNA"/>
</dbReference>
<gene>
    <name evidence="1" type="ORF">SAMN05518684_109108</name>
</gene>